<accession>E9SG98</accession>
<reference evidence="6 7" key="1">
    <citation type="submission" date="2011-02" db="EMBL/GenBank/DDBJ databases">
        <authorList>
            <person name="Nelson K.E."/>
            <person name="Sutton G."/>
            <person name="Torralba M."/>
            <person name="Durkin S."/>
            <person name="Harkins D."/>
            <person name="Montgomery R."/>
            <person name="Ziemer C."/>
            <person name="Klaassens E."/>
            <person name="Ocuiv P."/>
            <person name="Morrison M."/>
        </authorList>
    </citation>
    <scope>NUCLEOTIDE SEQUENCE [LARGE SCALE GENOMIC DNA]</scope>
    <source>
        <strain evidence="6 7">8</strain>
    </source>
</reference>
<dbReference type="Gene3D" id="3.40.50.300">
    <property type="entry name" value="P-loop containing nucleotide triphosphate hydrolases"/>
    <property type="match status" value="1"/>
</dbReference>
<proteinExistence type="inferred from homology"/>
<keyword evidence="2" id="KW-0813">Transport</keyword>
<dbReference type="InterPro" id="IPR003439">
    <property type="entry name" value="ABC_transporter-like_ATP-bd"/>
</dbReference>
<dbReference type="eggNOG" id="COG1131">
    <property type="taxonomic scope" value="Bacteria"/>
</dbReference>
<dbReference type="AlphaFoldDB" id="E9SG98"/>
<evidence type="ECO:0000259" key="5">
    <source>
        <dbReference type="PROSITE" id="PS50893"/>
    </source>
</evidence>
<dbReference type="OrthoDB" id="9775135at2"/>
<dbReference type="EMBL" id="ADKM02000123">
    <property type="protein sequence ID" value="EGC01624.1"/>
    <property type="molecule type" value="Genomic_DNA"/>
</dbReference>
<name>E9SG98_RUMAL</name>
<keyword evidence="7" id="KW-1185">Reference proteome</keyword>
<dbReference type="Pfam" id="PF00005">
    <property type="entry name" value="ABC_tran"/>
    <property type="match status" value="1"/>
</dbReference>
<dbReference type="InterPro" id="IPR003593">
    <property type="entry name" value="AAA+_ATPase"/>
</dbReference>
<dbReference type="PANTHER" id="PTHR43335">
    <property type="entry name" value="ABC TRANSPORTER, ATP-BINDING PROTEIN"/>
    <property type="match status" value="1"/>
</dbReference>
<dbReference type="GO" id="GO:0016887">
    <property type="term" value="F:ATP hydrolysis activity"/>
    <property type="evidence" value="ECO:0007669"/>
    <property type="project" value="InterPro"/>
</dbReference>
<dbReference type="GO" id="GO:0005524">
    <property type="term" value="F:ATP binding"/>
    <property type="evidence" value="ECO:0007669"/>
    <property type="project" value="UniProtKB-KW"/>
</dbReference>
<evidence type="ECO:0000256" key="3">
    <source>
        <dbReference type="ARBA" id="ARBA00022741"/>
    </source>
</evidence>
<keyword evidence="3" id="KW-0547">Nucleotide-binding</keyword>
<sequence>MDNSIKISNINKKYGNKEILKDISFEAHAGRITAFLGPNGAGKSTTLRILLGLDKADSGTALIGGKGYAQLQRPLTRTGASFDGVGSPNDRTVYQHLRIISVSNGIRKSRIKEVMEITGISHKASSKVGDLSLGEGQRLGIAAALMGDPQFMIFDEPTNGLDPAGIRWFRKFIKEQAKSGKTVLLSSHMLSEVEAVTNDVVIIDHGHIVTKGDLSDVTRDISSLEELFFSLTEEVNH</sequence>
<keyword evidence="4 6" id="KW-0067">ATP-binding</keyword>
<gene>
    <name evidence="6" type="ORF">CUS_6317</name>
</gene>
<evidence type="ECO:0000256" key="2">
    <source>
        <dbReference type="ARBA" id="ARBA00022448"/>
    </source>
</evidence>
<dbReference type="PANTHER" id="PTHR43335:SF4">
    <property type="entry name" value="ABC TRANSPORTER, ATP-BINDING PROTEIN"/>
    <property type="match status" value="1"/>
</dbReference>
<evidence type="ECO:0000256" key="1">
    <source>
        <dbReference type="ARBA" id="ARBA00005417"/>
    </source>
</evidence>
<comment type="caution">
    <text evidence="6">The sequence shown here is derived from an EMBL/GenBank/DDBJ whole genome shotgun (WGS) entry which is preliminary data.</text>
</comment>
<dbReference type="SMART" id="SM00382">
    <property type="entry name" value="AAA"/>
    <property type="match status" value="1"/>
</dbReference>
<evidence type="ECO:0000256" key="4">
    <source>
        <dbReference type="ARBA" id="ARBA00022840"/>
    </source>
</evidence>
<dbReference type="SUPFAM" id="SSF52540">
    <property type="entry name" value="P-loop containing nucleoside triphosphate hydrolases"/>
    <property type="match status" value="1"/>
</dbReference>
<protein>
    <submittedName>
        <fullName evidence="6">Putative bacitracin ABC transporter, ATP-binding protein BcrA</fullName>
    </submittedName>
</protein>
<dbReference type="RefSeq" id="WP_002852379.1">
    <property type="nucleotide sequence ID" value="NZ_ADKM02000123.1"/>
</dbReference>
<dbReference type="InterPro" id="IPR027417">
    <property type="entry name" value="P-loop_NTPase"/>
</dbReference>
<evidence type="ECO:0000313" key="6">
    <source>
        <dbReference type="EMBL" id="EGC01624.1"/>
    </source>
</evidence>
<dbReference type="Proteomes" id="UP000004259">
    <property type="component" value="Unassembled WGS sequence"/>
</dbReference>
<evidence type="ECO:0000313" key="7">
    <source>
        <dbReference type="Proteomes" id="UP000004259"/>
    </source>
</evidence>
<comment type="similarity">
    <text evidence="1">Belongs to the ABC transporter superfamily.</text>
</comment>
<organism evidence="6 7">
    <name type="scientific">Ruminococcus albus 8</name>
    <dbReference type="NCBI Taxonomy" id="246199"/>
    <lineage>
        <taxon>Bacteria</taxon>
        <taxon>Bacillati</taxon>
        <taxon>Bacillota</taxon>
        <taxon>Clostridia</taxon>
        <taxon>Eubacteriales</taxon>
        <taxon>Oscillospiraceae</taxon>
        <taxon>Ruminococcus</taxon>
    </lineage>
</organism>
<feature type="domain" description="ABC transporter" evidence="5">
    <location>
        <begin position="5"/>
        <end position="230"/>
    </location>
</feature>
<dbReference type="PROSITE" id="PS50893">
    <property type="entry name" value="ABC_TRANSPORTER_2"/>
    <property type="match status" value="1"/>
</dbReference>
<dbReference type="STRING" id="246199.CUS_6317"/>